<dbReference type="InterPro" id="IPR014756">
    <property type="entry name" value="Ig_E-set"/>
</dbReference>
<name>A0A672J5H1_SALFA</name>
<dbReference type="SUPFAM" id="SSF81296">
    <property type="entry name" value="E set domains"/>
    <property type="match status" value="1"/>
</dbReference>
<evidence type="ECO:0000256" key="1">
    <source>
        <dbReference type="ARBA" id="ARBA00001913"/>
    </source>
</evidence>
<sequence>TQGLSKAQLVVRRGKPFKLTLFFRGRSWSPLLESLWLEVCLGRLSERIPVRISDRSCCSLAWWAAVYPGDVHSQSVTVHLCSPVQSSVATYQLLLHIEDANCRMSYVVGTFVLLCNPWLKDDPVYMPLDVHIQEYVKSDYGLIYMGTHLNVRSRPWSFGQYEPGVLEACLQLLQVSPQHLRDPDKDFLRRADPAYLSRVVCAMVNCNDDMGILEGRWQGSYAGGVNPVEWSGSADILHRWVSSNCSPVRYGQCWVFASVLCTVMRVLGIPSRVVTVFNSAHDSDGNVKITEFYTSTGEKLGLSKDSIWNFHVWVECWMKRPDLGAFFDGWQVVDPTPQEKSAGIFCCGPCPVAAIQSRFLGAPYDASFIFASVDADVVQLIVRNGAVVGRRVDTECVGQRIYTKSVNSDRPENLTQTYKGMKSKTEGNQFVVPTAQREEFHGQVTNTVMLYFKPFSMESISSCNDSPRG</sequence>
<comment type="cofactor">
    <cofactor evidence="1">
        <name>Ca(2+)</name>
        <dbReference type="ChEBI" id="CHEBI:29108"/>
    </cofactor>
</comment>
<feature type="domain" description="Transglutaminase-like" evidence="8">
    <location>
        <begin position="245"/>
        <end position="337"/>
    </location>
</feature>
<keyword evidence="4" id="KW-0479">Metal-binding</keyword>
<dbReference type="InterPro" id="IPR050779">
    <property type="entry name" value="Transglutaminase"/>
</dbReference>
<evidence type="ECO:0000259" key="8">
    <source>
        <dbReference type="SMART" id="SM00460"/>
    </source>
</evidence>
<dbReference type="Proteomes" id="UP000472267">
    <property type="component" value="Chromosome 20"/>
</dbReference>
<dbReference type="Pfam" id="PF01841">
    <property type="entry name" value="Transglut_core"/>
    <property type="match status" value="1"/>
</dbReference>
<organism evidence="9 10">
    <name type="scientific">Salarias fasciatus</name>
    <name type="common">Jewelled blenny</name>
    <name type="synonym">Blennius fasciatus</name>
    <dbReference type="NCBI Taxonomy" id="181472"/>
    <lineage>
        <taxon>Eukaryota</taxon>
        <taxon>Metazoa</taxon>
        <taxon>Chordata</taxon>
        <taxon>Craniata</taxon>
        <taxon>Vertebrata</taxon>
        <taxon>Euteleostomi</taxon>
        <taxon>Actinopterygii</taxon>
        <taxon>Neopterygii</taxon>
        <taxon>Teleostei</taxon>
        <taxon>Neoteleostei</taxon>
        <taxon>Acanthomorphata</taxon>
        <taxon>Ovalentaria</taxon>
        <taxon>Blenniimorphae</taxon>
        <taxon>Blenniiformes</taxon>
        <taxon>Blennioidei</taxon>
        <taxon>Blenniidae</taxon>
        <taxon>Salariinae</taxon>
        <taxon>Salarias</taxon>
    </lineage>
</organism>
<evidence type="ECO:0000256" key="4">
    <source>
        <dbReference type="ARBA" id="ARBA00022723"/>
    </source>
</evidence>
<comment type="similarity">
    <text evidence="2">Belongs to the transglutaminase superfamily. Transglutaminase family.</text>
</comment>
<evidence type="ECO:0000256" key="2">
    <source>
        <dbReference type="ARBA" id="ARBA00005968"/>
    </source>
</evidence>
<evidence type="ECO:0000256" key="7">
    <source>
        <dbReference type="ARBA" id="ARBA00024222"/>
    </source>
</evidence>
<dbReference type="GO" id="GO:0003810">
    <property type="term" value="F:protein-glutamine gamma-glutamyltransferase activity"/>
    <property type="evidence" value="ECO:0007669"/>
    <property type="project" value="UniProtKB-EC"/>
</dbReference>
<dbReference type="GO" id="GO:0046872">
    <property type="term" value="F:metal ion binding"/>
    <property type="evidence" value="ECO:0007669"/>
    <property type="project" value="UniProtKB-KW"/>
</dbReference>
<evidence type="ECO:0000256" key="6">
    <source>
        <dbReference type="ARBA" id="ARBA00023315"/>
    </source>
</evidence>
<dbReference type="Gene3D" id="3.90.260.10">
    <property type="entry name" value="Transglutaminase-like"/>
    <property type="match status" value="1"/>
</dbReference>
<dbReference type="AlphaFoldDB" id="A0A672J5H1"/>
<evidence type="ECO:0000313" key="9">
    <source>
        <dbReference type="Ensembl" id="ENSSFAP00005048310.1"/>
    </source>
</evidence>
<dbReference type="SMART" id="SM00460">
    <property type="entry name" value="TGc"/>
    <property type="match status" value="1"/>
</dbReference>
<dbReference type="InterPro" id="IPR013783">
    <property type="entry name" value="Ig-like_fold"/>
</dbReference>
<keyword evidence="5" id="KW-0106">Calcium</keyword>
<keyword evidence="10" id="KW-1185">Reference proteome</keyword>
<reference evidence="9" key="3">
    <citation type="submission" date="2025-09" db="UniProtKB">
        <authorList>
            <consortium name="Ensembl"/>
        </authorList>
    </citation>
    <scope>IDENTIFICATION</scope>
</reference>
<dbReference type="Ensembl" id="ENSSFAT00005049921.1">
    <property type="protein sequence ID" value="ENSSFAP00005048310.1"/>
    <property type="gene ID" value="ENSSFAG00005023469.1"/>
</dbReference>
<dbReference type="PANTHER" id="PTHR11590:SF80">
    <property type="entry name" value="TRANSGLUTAMINASE 5,-LIKE"/>
    <property type="match status" value="1"/>
</dbReference>
<evidence type="ECO:0000256" key="5">
    <source>
        <dbReference type="ARBA" id="ARBA00022837"/>
    </source>
</evidence>
<dbReference type="InterPro" id="IPR002931">
    <property type="entry name" value="Transglutaminase-like"/>
</dbReference>
<dbReference type="SUPFAM" id="SSF54001">
    <property type="entry name" value="Cysteine proteinases"/>
    <property type="match status" value="1"/>
</dbReference>
<reference evidence="9" key="2">
    <citation type="submission" date="2025-08" db="UniProtKB">
        <authorList>
            <consortium name="Ensembl"/>
        </authorList>
    </citation>
    <scope>IDENTIFICATION</scope>
</reference>
<dbReference type="InterPro" id="IPR001102">
    <property type="entry name" value="Transglutaminase_N"/>
</dbReference>
<dbReference type="GO" id="GO:0007399">
    <property type="term" value="P:nervous system development"/>
    <property type="evidence" value="ECO:0007669"/>
    <property type="project" value="UniProtKB-ARBA"/>
</dbReference>
<keyword evidence="3" id="KW-0808">Transferase</keyword>
<dbReference type="Pfam" id="PF00868">
    <property type="entry name" value="Transglut_N"/>
    <property type="match status" value="1"/>
</dbReference>
<protein>
    <recommendedName>
        <fullName evidence="7">protein-glutamine gamma-glutamyltransferase</fullName>
        <ecNumber evidence="7">2.3.2.13</ecNumber>
    </recommendedName>
</protein>
<evidence type="ECO:0000256" key="3">
    <source>
        <dbReference type="ARBA" id="ARBA00022679"/>
    </source>
</evidence>
<proteinExistence type="inferred from homology"/>
<dbReference type="Gene3D" id="2.60.40.10">
    <property type="entry name" value="Immunoglobulins"/>
    <property type="match status" value="1"/>
</dbReference>
<dbReference type="EC" id="2.3.2.13" evidence="7"/>
<dbReference type="FunFam" id="3.90.260.10:FF:000001">
    <property type="entry name" value="Protein-glutamine gamma-glutamyltransferase 2"/>
    <property type="match status" value="1"/>
</dbReference>
<dbReference type="InterPro" id="IPR038765">
    <property type="entry name" value="Papain-like_cys_pep_sf"/>
</dbReference>
<reference evidence="9" key="1">
    <citation type="submission" date="2019-06" db="EMBL/GenBank/DDBJ databases">
        <authorList>
            <consortium name="Wellcome Sanger Institute Data Sharing"/>
        </authorList>
    </citation>
    <scope>NUCLEOTIDE SEQUENCE [LARGE SCALE GENOMIC DNA]</scope>
</reference>
<dbReference type="GO" id="GO:0005739">
    <property type="term" value="C:mitochondrion"/>
    <property type="evidence" value="ECO:0007669"/>
    <property type="project" value="TreeGrafter"/>
</dbReference>
<keyword evidence="6" id="KW-0012">Acyltransferase</keyword>
<dbReference type="PANTHER" id="PTHR11590">
    <property type="entry name" value="PROTEIN-GLUTAMINE GAMMA-GLUTAMYLTRANSFERASE"/>
    <property type="match status" value="1"/>
</dbReference>
<accession>A0A672J5H1</accession>
<dbReference type="InterPro" id="IPR036985">
    <property type="entry name" value="Transglutaminase-like_sf"/>
</dbReference>
<evidence type="ECO:0000313" key="10">
    <source>
        <dbReference type="Proteomes" id="UP000472267"/>
    </source>
</evidence>